<keyword evidence="3" id="KW-1185">Reference proteome</keyword>
<organism evidence="2 3">
    <name type="scientific">Dentiscutata erythropus</name>
    <dbReference type="NCBI Taxonomy" id="1348616"/>
    <lineage>
        <taxon>Eukaryota</taxon>
        <taxon>Fungi</taxon>
        <taxon>Fungi incertae sedis</taxon>
        <taxon>Mucoromycota</taxon>
        <taxon>Glomeromycotina</taxon>
        <taxon>Glomeromycetes</taxon>
        <taxon>Diversisporales</taxon>
        <taxon>Gigasporaceae</taxon>
        <taxon>Dentiscutata</taxon>
    </lineage>
</organism>
<feature type="compositionally biased region" description="Basic and acidic residues" evidence="1">
    <location>
        <begin position="48"/>
        <end position="62"/>
    </location>
</feature>
<feature type="region of interest" description="Disordered" evidence="1">
    <location>
        <begin position="40"/>
        <end position="62"/>
    </location>
</feature>
<reference evidence="2" key="1">
    <citation type="submission" date="2021-06" db="EMBL/GenBank/DDBJ databases">
        <authorList>
            <person name="Kallberg Y."/>
            <person name="Tangrot J."/>
            <person name="Rosling A."/>
        </authorList>
    </citation>
    <scope>NUCLEOTIDE SEQUENCE</scope>
    <source>
        <strain evidence="2">MA453B</strain>
    </source>
</reference>
<accession>A0A9N8ZN38</accession>
<gene>
    <name evidence="2" type="ORF">DERYTH_LOCUS2912</name>
</gene>
<dbReference type="EMBL" id="CAJVPY010000970">
    <property type="protein sequence ID" value="CAG8501240.1"/>
    <property type="molecule type" value="Genomic_DNA"/>
</dbReference>
<protein>
    <submittedName>
        <fullName evidence="2">1957_t:CDS:1</fullName>
    </submittedName>
</protein>
<dbReference type="Proteomes" id="UP000789405">
    <property type="component" value="Unassembled WGS sequence"/>
</dbReference>
<proteinExistence type="predicted"/>
<dbReference type="AlphaFoldDB" id="A0A9N8ZN38"/>
<evidence type="ECO:0000313" key="2">
    <source>
        <dbReference type="EMBL" id="CAG8501240.1"/>
    </source>
</evidence>
<sequence length="133" mass="15481">MRNQFLRKEEMGMKEQIVYSSFLNENLETPEVPIKKISIGNNGSFSENNKHDKHQEEDKEVTSSENLIIKNLTSIGEIAQYRIVFLTEEKLKKLDELLDEGLSDKEKLVDLQKRHDALGIEENNNRSAFKEEE</sequence>
<comment type="caution">
    <text evidence="2">The sequence shown here is derived from an EMBL/GenBank/DDBJ whole genome shotgun (WGS) entry which is preliminary data.</text>
</comment>
<name>A0A9N8ZN38_9GLOM</name>
<evidence type="ECO:0000256" key="1">
    <source>
        <dbReference type="SAM" id="MobiDB-lite"/>
    </source>
</evidence>
<dbReference type="OrthoDB" id="2447080at2759"/>
<evidence type="ECO:0000313" key="3">
    <source>
        <dbReference type="Proteomes" id="UP000789405"/>
    </source>
</evidence>